<keyword evidence="4 7" id="KW-0812">Transmembrane</keyword>
<dbReference type="Gene3D" id="1.10.3720.10">
    <property type="entry name" value="MetI-like"/>
    <property type="match status" value="1"/>
</dbReference>
<evidence type="ECO:0000256" key="7">
    <source>
        <dbReference type="SAM" id="Phobius"/>
    </source>
</evidence>
<proteinExistence type="predicted"/>
<evidence type="ECO:0000256" key="1">
    <source>
        <dbReference type="ARBA" id="ARBA00004651"/>
    </source>
</evidence>
<evidence type="ECO:0000256" key="3">
    <source>
        <dbReference type="ARBA" id="ARBA00022475"/>
    </source>
</evidence>
<gene>
    <name evidence="9" type="ORF">S06H3_44738</name>
</gene>
<protein>
    <recommendedName>
        <fullName evidence="8">ABC transmembrane type-1 domain-containing protein</fullName>
    </recommendedName>
</protein>
<evidence type="ECO:0000256" key="4">
    <source>
        <dbReference type="ARBA" id="ARBA00022692"/>
    </source>
</evidence>
<dbReference type="EMBL" id="BARV01027856">
    <property type="protein sequence ID" value="GAI42029.1"/>
    <property type="molecule type" value="Genomic_DNA"/>
</dbReference>
<organism evidence="9">
    <name type="scientific">marine sediment metagenome</name>
    <dbReference type="NCBI Taxonomy" id="412755"/>
    <lineage>
        <taxon>unclassified sequences</taxon>
        <taxon>metagenomes</taxon>
        <taxon>ecological metagenomes</taxon>
    </lineage>
</organism>
<dbReference type="Pfam" id="PF00528">
    <property type="entry name" value="BPD_transp_1"/>
    <property type="match status" value="1"/>
</dbReference>
<evidence type="ECO:0000256" key="5">
    <source>
        <dbReference type="ARBA" id="ARBA00022989"/>
    </source>
</evidence>
<sequence length="216" mass="23783">MTVASPTAEQPTTVKRRSPLAETWENLRRSWAGVLGLTLIILHILIAVTSPYWIPKDPFEMNAEIRNELPSAEHPFGTDKLGRDVFSRSMLGGRVTIVVTLIAIVIAMFWGGLLGIVLGLLNGRVDELIMRLVDALLSIPWLLLLLIIISVMGTKMWVQTLTFGFTYGILTIRVARAATLDFVTDEFILAARARGERKRTICYQGTVAQCSGCAAG</sequence>
<name>X1QFI8_9ZZZZ</name>
<reference evidence="9" key="1">
    <citation type="journal article" date="2014" name="Front. Microbiol.">
        <title>High frequency of phylogenetically diverse reductive dehalogenase-homologous genes in deep subseafloor sedimentary metagenomes.</title>
        <authorList>
            <person name="Kawai M."/>
            <person name="Futagami T."/>
            <person name="Toyoda A."/>
            <person name="Takaki Y."/>
            <person name="Nishi S."/>
            <person name="Hori S."/>
            <person name="Arai W."/>
            <person name="Tsubouchi T."/>
            <person name="Morono Y."/>
            <person name="Uchiyama I."/>
            <person name="Ito T."/>
            <person name="Fujiyama A."/>
            <person name="Inagaki F."/>
            <person name="Takami H."/>
        </authorList>
    </citation>
    <scope>NUCLEOTIDE SEQUENCE</scope>
    <source>
        <strain evidence="9">Expedition CK06-06</strain>
    </source>
</reference>
<dbReference type="PANTHER" id="PTHR43386">
    <property type="entry name" value="OLIGOPEPTIDE TRANSPORT SYSTEM PERMEASE PROTEIN APPC"/>
    <property type="match status" value="1"/>
</dbReference>
<dbReference type="Pfam" id="PF12911">
    <property type="entry name" value="OppC_N"/>
    <property type="match status" value="1"/>
</dbReference>
<dbReference type="InterPro" id="IPR050366">
    <property type="entry name" value="BP-dependent_transpt_permease"/>
</dbReference>
<dbReference type="SUPFAM" id="SSF161098">
    <property type="entry name" value="MetI-like"/>
    <property type="match status" value="1"/>
</dbReference>
<feature type="transmembrane region" description="Helical" evidence="7">
    <location>
        <begin position="95"/>
        <end position="121"/>
    </location>
</feature>
<comment type="subcellular location">
    <subcellularLocation>
        <location evidence="1">Cell membrane</location>
        <topology evidence="1">Multi-pass membrane protein</topology>
    </subcellularLocation>
</comment>
<evidence type="ECO:0000256" key="2">
    <source>
        <dbReference type="ARBA" id="ARBA00022448"/>
    </source>
</evidence>
<feature type="transmembrane region" description="Helical" evidence="7">
    <location>
        <begin position="31"/>
        <end position="54"/>
    </location>
</feature>
<dbReference type="InterPro" id="IPR035906">
    <property type="entry name" value="MetI-like_sf"/>
</dbReference>
<dbReference type="InterPro" id="IPR025966">
    <property type="entry name" value="OppC_N"/>
</dbReference>
<dbReference type="GO" id="GO:0055085">
    <property type="term" value="P:transmembrane transport"/>
    <property type="evidence" value="ECO:0007669"/>
    <property type="project" value="InterPro"/>
</dbReference>
<keyword evidence="3" id="KW-1003">Cell membrane</keyword>
<keyword evidence="5 7" id="KW-1133">Transmembrane helix</keyword>
<dbReference type="InterPro" id="IPR000515">
    <property type="entry name" value="MetI-like"/>
</dbReference>
<keyword evidence="6 7" id="KW-0472">Membrane</keyword>
<dbReference type="AlphaFoldDB" id="X1QFI8"/>
<comment type="caution">
    <text evidence="9">The sequence shown here is derived from an EMBL/GenBank/DDBJ whole genome shotgun (WGS) entry which is preliminary data.</text>
</comment>
<accession>X1QFI8</accession>
<feature type="domain" description="ABC transmembrane type-1" evidence="8">
    <location>
        <begin position="93"/>
        <end position="216"/>
    </location>
</feature>
<feature type="transmembrane region" description="Helical" evidence="7">
    <location>
        <begin position="128"/>
        <end position="150"/>
    </location>
</feature>
<evidence type="ECO:0000313" key="9">
    <source>
        <dbReference type="EMBL" id="GAI42029.1"/>
    </source>
</evidence>
<dbReference type="PANTHER" id="PTHR43386:SF1">
    <property type="entry name" value="D,D-DIPEPTIDE TRANSPORT SYSTEM PERMEASE PROTEIN DDPC-RELATED"/>
    <property type="match status" value="1"/>
</dbReference>
<dbReference type="PROSITE" id="PS50928">
    <property type="entry name" value="ABC_TM1"/>
    <property type="match status" value="1"/>
</dbReference>
<evidence type="ECO:0000256" key="6">
    <source>
        <dbReference type="ARBA" id="ARBA00023136"/>
    </source>
</evidence>
<evidence type="ECO:0000259" key="8">
    <source>
        <dbReference type="PROSITE" id="PS50928"/>
    </source>
</evidence>
<keyword evidence="2" id="KW-0813">Transport</keyword>
<dbReference type="GO" id="GO:0005886">
    <property type="term" value="C:plasma membrane"/>
    <property type="evidence" value="ECO:0007669"/>
    <property type="project" value="UniProtKB-SubCell"/>
</dbReference>